<dbReference type="EMBL" id="CP001842">
    <property type="protein sequence ID" value="ADB95096.1"/>
    <property type="molecule type" value="Genomic_DNA"/>
</dbReference>
<dbReference type="AlphaFoldDB" id="D3ENP6"/>
<dbReference type="STRING" id="1453429.UCYN_03560"/>
<gene>
    <name evidence="2" type="ordered locus">UCYN_03560</name>
</gene>
<dbReference type="OrthoDB" id="569160at2"/>
<feature type="coiled-coil region" evidence="1">
    <location>
        <begin position="39"/>
        <end position="122"/>
    </location>
</feature>
<name>D3ENP6_ATETH</name>
<evidence type="ECO:0000313" key="3">
    <source>
        <dbReference type="Proteomes" id="UP000001405"/>
    </source>
</evidence>
<evidence type="ECO:0000313" key="2">
    <source>
        <dbReference type="EMBL" id="ADB95096.1"/>
    </source>
</evidence>
<dbReference type="Pfam" id="PF11285">
    <property type="entry name" value="DUF3086"/>
    <property type="match status" value="1"/>
</dbReference>
<keyword evidence="1" id="KW-0175">Coiled coil</keyword>
<accession>D3ENP6</accession>
<protein>
    <recommendedName>
        <fullName evidence="4">DUF3086 domain-containing protein</fullName>
    </recommendedName>
</protein>
<reference evidence="2 3" key="1">
    <citation type="journal article" date="2010" name="Nature">
        <title>Metabolic streamlining in an open-ocean nitrogen-fixing cyanobacterium.</title>
        <authorList>
            <person name="Tripp H.J."/>
            <person name="Bench S.R."/>
            <person name="Turk K.A."/>
            <person name="Foster R.A."/>
            <person name="Desany B.A."/>
            <person name="Niazi F."/>
            <person name="Affourtit J.P."/>
            <person name="Zehr J.P."/>
        </authorList>
    </citation>
    <scope>NUCLEOTIDE SEQUENCE [LARGE SCALE GENOMIC DNA]</scope>
    <source>
        <strain evidence="3">ALOHA</strain>
    </source>
</reference>
<evidence type="ECO:0008006" key="4">
    <source>
        <dbReference type="Google" id="ProtNLM"/>
    </source>
</evidence>
<sequence>MESNFSQSLDKSINKKILHNVSDNSSHTCEKKQFCSITNSELSKNIFDLENQIKKLIEQLKVLKHERSLAIAKNEDIVNDLSAKQILQEIVQEGLKELKEQKQILIISIKKLERRRNKIREEMRTNFAGVSEDLAIRVQEFKKYLVGSLQDLTETAEQLKLSKKENPINTFQNTEILPQKNTLKNHFTTQRFIKQHLQIERAIKNYQTEPNYYGAPWQLRRTFEMMHAEKVKQWFFLRGGKGAINSTGNRLHDMLVASAIVSILNELYGNDNKILVLASTPERLGEWRRGLQESLGISRSDFGPDKRITLFESSEVLAQRAKKLIHDKFLPLIIIDEAEEQVNLLLLQFPLYFAFINYS</sequence>
<dbReference type="RefSeq" id="WP_012953761.1">
    <property type="nucleotide sequence ID" value="NC_013771.1"/>
</dbReference>
<proteinExistence type="predicted"/>
<evidence type="ECO:0000256" key="1">
    <source>
        <dbReference type="SAM" id="Coils"/>
    </source>
</evidence>
<dbReference type="KEGG" id="cyu:UCYN_03560"/>
<organism evidence="3">
    <name type="scientific">Atelocyanobacterium thalassa (isolate ALOHA)</name>
    <dbReference type="NCBI Taxonomy" id="1453429"/>
    <lineage>
        <taxon>Bacteria</taxon>
        <taxon>Bacillati</taxon>
        <taxon>Cyanobacteriota</taxon>
        <taxon>Cyanophyceae</taxon>
        <taxon>Oscillatoriophycideae</taxon>
        <taxon>Chroococcales</taxon>
        <taxon>Aphanothecaceae</taxon>
        <taxon>Candidatus Atelocyanobacterium</taxon>
        <taxon>Candidatus Atelocyanobacterium thalassae</taxon>
    </lineage>
</organism>
<dbReference type="InterPro" id="IPR021437">
    <property type="entry name" value="DUF3086"/>
</dbReference>
<keyword evidence="3" id="KW-1185">Reference proteome</keyword>
<dbReference type="HOGENOM" id="CLU_026708_0_0_3"/>
<dbReference type="Proteomes" id="UP000001405">
    <property type="component" value="Chromosome"/>
</dbReference>